<evidence type="ECO:0000256" key="8">
    <source>
        <dbReference type="RuleBase" id="RU003942"/>
    </source>
</evidence>
<evidence type="ECO:0000256" key="1">
    <source>
        <dbReference type="ARBA" id="ARBA00004651"/>
    </source>
</evidence>
<name>A0A844CF17_9RHOB</name>
<evidence type="ECO:0000313" key="10">
    <source>
        <dbReference type="EMBL" id="MRU13841.1"/>
    </source>
</evidence>
<dbReference type="InterPro" id="IPR000390">
    <property type="entry name" value="Small_drug/metabolite_transptr"/>
</dbReference>
<feature type="transmembrane region" description="Helical" evidence="9">
    <location>
        <begin position="33"/>
        <end position="52"/>
    </location>
</feature>
<dbReference type="FunFam" id="1.10.3730.20:FF:000001">
    <property type="entry name" value="Quaternary ammonium compound resistance transporter SugE"/>
    <property type="match status" value="1"/>
</dbReference>
<dbReference type="GO" id="GO:0031460">
    <property type="term" value="P:glycine betaine transport"/>
    <property type="evidence" value="ECO:0007669"/>
    <property type="project" value="TreeGrafter"/>
</dbReference>
<dbReference type="PANTHER" id="PTHR30561">
    <property type="entry name" value="SMR FAMILY PROTON-DEPENDENT DRUG EFFLUX TRANSPORTER SUGE"/>
    <property type="match status" value="1"/>
</dbReference>
<dbReference type="Proteomes" id="UP000564704">
    <property type="component" value="Unassembled WGS sequence"/>
</dbReference>
<keyword evidence="4 8" id="KW-0812">Transmembrane</keyword>
<sequence>MTKVYILLIFAIAAETVATSALQASQQFTKAGPTLLAVVGYAVALYLLGLTLKYIPVGIAYAVWSGLGIVFIAMIGFAMFGQKLDTPAIIGTGMILGGIVVIQLFSDTTPH</sequence>
<dbReference type="EMBL" id="SZWE01000001">
    <property type="protein sequence ID" value="MRU13841.1"/>
    <property type="molecule type" value="Genomic_DNA"/>
</dbReference>
<dbReference type="PANTHER" id="PTHR30561:SF1">
    <property type="entry name" value="MULTIDRUG TRANSPORTER EMRE"/>
    <property type="match status" value="1"/>
</dbReference>
<keyword evidence="6 9" id="KW-0472">Membrane</keyword>
<evidence type="ECO:0000256" key="5">
    <source>
        <dbReference type="ARBA" id="ARBA00022989"/>
    </source>
</evidence>
<feature type="transmembrane region" description="Helical" evidence="9">
    <location>
        <begin position="86"/>
        <end position="105"/>
    </location>
</feature>
<comment type="subcellular location">
    <subcellularLocation>
        <location evidence="1 8">Cell membrane</location>
        <topology evidence="1 8">Multi-pass membrane protein</topology>
    </subcellularLocation>
</comment>
<evidence type="ECO:0000256" key="3">
    <source>
        <dbReference type="ARBA" id="ARBA00022475"/>
    </source>
</evidence>
<dbReference type="GO" id="GO:1990961">
    <property type="term" value="P:xenobiotic detoxification by transmembrane export across the plasma membrane"/>
    <property type="evidence" value="ECO:0007669"/>
    <property type="project" value="UniProtKB-ARBA"/>
</dbReference>
<keyword evidence="11" id="KW-1185">Reference proteome</keyword>
<evidence type="ECO:0000313" key="11">
    <source>
        <dbReference type="Proteomes" id="UP000564704"/>
    </source>
</evidence>
<dbReference type="AlphaFoldDB" id="A0A844CF17"/>
<dbReference type="GO" id="GO:0015199">
    <property type="term" value="F:amino-acid betaine transmembrane transporter activity"/>
    <property type="evidence" value="ECO:0007669"/>
    <property type="project" value="TreeGrafter"/>
</dbReference>
<dbReference type="GO" id="GO:0015220">
    <property type="term" value="F:choline transmembrane transporter activity"/>
    <property type="evidence" value="ECO:0007669"/>
    <property type="project" value="TreeGrafter"/>
</dbReference>
<evidence type="ECO:0000256" key="4">
    <source>
        <dbReference type="ARBA" id="ARBA00022692"/>
    </source>
</evidence>
<dbReference type="RefSeq" id="WP_154148171.1">
    <property type="nucleotide sequence ID" value="NZ_SZWE01000001.1"/>
</dbReference>
<dbReference type="SUPFAM" id="SSF103481">
    <property type="entry name" value="Multidrug resistance efflux transporter EmrE"/>
    <property type="match status" value="1"/>
</dbReference>
<accession>A0A844CF17</accession>
<organism evidence="10 11">
    <name type="scientific">Roseovarius bejariae</name>
    <dbReference type="NCBI Taxonomy" id="2576383"/>
    <lineage>
        <taxon>Bacteria</taxon>
        <taxon>Pseudomonadati</taxon>
        <taxon>Pseudomonadota</taxon>
        <taxon>Alphaproteobacteria</taxon>
        <taxon>Rhodobacterales</taxon>
        <taxon>Roseobacteraceae</taxon>
        <taxon>Roseovarius</taxon>
    </lineage>
</organism>
<comment type="caution">
    <text evidence="10">The sequence shown here is derived from an EMBL/GenBank/DDBJ whole genome shotgun (WGS) entry which is preliminary data.</text>
</comment>
<dbReference type="OrthoDB" id="9808638at2"/>
<dbReference type="GO" id="GO:0015297">
    <property type="term" value="F:antiporter activity"/>
    <property type="evidence" value="ECO:0007669"/>
    <property type="project" value="TreeGrafter"/>
</dbReference>
<evidence type="ECO:0000256" key="6">
    <source>
        <dbReference type="ARBA" id="ARBA00023136"/>
    </source>
</evidence>
<feature type="transmembrane region" description="Helical" evidence="9">
    <location>
        <begin position="59"/>
        <end position="80"/>
    </location>
</feature>
<comment type="similarity">
    <text evidence="7 8">Belongs to the drug/metabolite transporter (DMT) superfamily. Small multidrug resistance (SMR) (TC 2.A.7.1) family.</text>
</comment>
<keyword evidence="2" id="KW-0813">Transport</keyword>
<dbReference type="Gene3D" id="1.10.3730.20">
    <property type="match status" value="1"/>
</dbReference>
<evidence type="ECO:0000256" key="7">
    <source>
        <dbReference type="ARBA" id="ARBA00038032"/>
    </source>
</evidence>
<dbReference type="GO" id="GO:0005886">
    <property type="term" value="C:plasma membrane"/>
    <property type="evidence" value="ECO:0007669"/>
    <property type="project" value="UniProtKB-SubCell"/>
</dbReference>
<evidence type="ECO:0000256" key="9">
    <source>
        <dbReference type="SAM" id="Phobius"/>
    </source>
</evidence>
<protein>
    <submittedName>
        <fullName evidence="10">QacE family quaternary ammonium compound efflux SMR transporter</fullName>
    </submittedName>
</protein>
<dbReference type="InterPro" id="IPR037185">
    <property type="entry name" value="EmrE-like"/>
</dbReference>
<gene>
    <name evidence="10" type="ORF">FDP25_00165</name>
</gene>
<keyword evidence="5 9" id="KW-1133">Transmembrane helix</keyword>
<dbReference type="InterPro" id="IPR045324">
    <property type="entry name" value="Small_multidrug_res"/>
</dbReference>
<proteinExistence type="inferred from homology"/>
<keyword evidence="3" id="KW-1003">Cell membrane</keyword>
<dbReference type="Pfam" id="PF00893">
    <property type="entry name" value="Multi_Drug_Res"/>
    <property type="match status" value="1"/>
</dbReference>
<reference evidence="10 11" key="1">
    <citation type="submission" date="2019-05" db="EMBL/GenBank/DDBJ databases">
        <title>Roseovarius bejariae sp. nov., a moderately halophylic bacterium isolated from a saline soil in Rambla Salada (Murcia).</title>
        <authorList>
            <person name="Castro D.J."/>
            <person name="Gomez-Altuve A."/>
            <person name="Reina J.C."/>
            <person name="Rodriguez M."/>
            <person name="Sampedro I."/>
            <person name="Llamas I."/>
            <person name="Martinez-Checa F."/>
        </authorList>
    </citation>
    <scope>NUCLEOTIDE SEQUENCE [LARGE SCALE GENOMIC DNA]</scope>
    <source>
        <strain evidence="10 11">A21</strain>
    </source>
</reference>
<evidence type="ECO:0000256" key="2">
    <source>
        <dbReference type="ARBA" id="ARBA00022448"/>
    </source>
</evidence>